<keyword evidence="3" id="KW-1185">Reference proteome</keyword>
<keyword evidence="1" id="KW-1133">Transmembrane helix</keyword>
<organism evidence="2 3">
    <name type="scientific">Methanocella arvoryzae (strain DSM 22066 / NBRC 105507 / MRE50)</name>
    <dbReference type="NCBI Taxonomy" id="351160"/>
    <lineage>
        <taxon>Archaea</taxon>
        <taxon>Methanobacteriati</taxon>
        <taxon>Methanobacteriota</taxon>
        <taxon>Stenosarchaea group</taxon>
        <taxon>Methanomicrobia</taxon>
        <taxon>Methanocellales</taxon>
        <taxon>Methanocellaceae</taxon>
        <taxon>Methanocella</taxon>
    </lineage>
</organism>
<dbReference type="RefSeq" id="WP_012035353.1">
    <property type="nucleotide sequence ID" value="NC_009464.1"/>
</dbReference>
<gene>
    <name evidence="2" type="ORF">RCIX2081</name>
</gene>
<evidence type="ECO:0000256" key="1">
    <source>
        <dbReference type="SAM" id="Phobius"/>
    </source>
</evidence>
<feature type="transmembrane region" description="Helical" evidence="1">
    <location>
        <begin position="55"/>
        <end position="74"/>
    </location>
</feature>
<accession>Q0W322</accession>
<evidence type="ECO:0000313" key="2">
    <source>
        <dbReference type="EMBL" id="CAJ37221.1"/>
    </source>
</evidence>
<reference evidence="2 3" key="1">
    <citation type="journal article" date="2006" name="Science">
        <title>Genome of rice cluster I archaea -- the key methane producers in the rice rhizosphere.</title>
        <authorList>
            <person name="Erkel C."/>
            <person name="Kube M."/>
            <person name="Reinhardt R."/>
            <person name="Liesack W."/>
        </authorList>
    </citation>
    <scope>NUCLEOTIDE SEQUENCE [LARGE SCALE GENOMIC DNA]</scope>
    <source>
        <strain evidence="3">DSM 22066 / NBRC 105507 / MRE50</strain>
    </source>
</reference>
<keyword evidence="1" id="KW-0472">Membrane</keyword>
<dbReference type="GeneID" id="5143097"/>
<protein>
    <submittedName>
        <fullName evidence="2">Uncharacterized protein</fullName>
    </submittedName>
</protein>
<name>Q0W322_METAR</name>
<dbReference type="AlphaFoldDB" id="Q0W322"/>
<evidence type="ECO:0000313" key="3">
    <source>
        <dbReference type="Proteomes" id="UP000000663"/>
    </source>
</evidence>
<dbReference type="Proteomes" id="UP000000663">
    <property type="component" value="Chromosome"/>
</dbReference>
<dbReference type="KEGG" id="rci:RCIX2081"/>
<sequence length="77" mass="8062">MIKRFIPAGITTLMIMLILGLAVPSIGVASGHAAATPPTEPTTLGEVTVKTSPTIYFMLIGACILGCGGLLIFLRYR</sequence>
<keyword evidence="1" id="KW-0812">Transmembrane</keyword>
<proteinExistence type="predicted"/>
<dbReference type="EMBL" id="AM114193">
    <property type="protein sequence ID" value="CAJ37221.1"/>
    <property type="molecule type" value="Genomic_DNA"/>
</dbReference>